<protein>
    <submittedName>
        <fullName evidence="2">3b3aa5a5-2f93-4b3c-a129-5777bebda3e0</fullName>
    </submittedName>
</protein>
<organism evidence="2 3">
    <name type="scientific">Sclerotinia trifoliorum</name>
    <dbReference type="NCBI Taxonomy" id="28548"/>
    <lineage>
        <taxon>Eukaryota</taxon>
        <taxon>Fungi</taxon>
        <taxon>Dikarya</taxon>
        <taxon>Ascomycota</taxon>
        <taxon>Pezizomycotina</taxon>
        <taxon>Leotiomycetes</taxon>
        <taxon>Helotiales</taxon>
        <taxon>Sclerotiniaceae</taxon>
        <taxon>Sclerotinia</taxon>
    </lineage>
</organism>
<evidence type="ECO:0000313" key="3">
    <source>
        <dbReference type="Proteomes" id="UP000624404"/>
    </source>
</evidence>
<accession>A0A8H2W0E1</accession>
<sequence>MMYFLFLLPVLISLTLAFNAPPDVPTWCGKPYMSTNHSLDPGGQFQFPVSQYDPLLYITIQPRYSIFLEDDSEGSLIVDASISHIFGGSYRNATYDVPGSNISSPFTTLDIKIYNEESSALLITKRVPVNSTGNLIGFSFSSFPARLEPYAVSIYASSPDGRQSYTASTSVYVLPSRDYGSAVKIDNLYGGLYVQNDKNDWKGWYAIFPNGYYADGSYVTPDNVSLANLEAYAALGFNTINIVPDGGLPDQSYPTAQLIEYWDKMDELNLFNLYDMRFAFQNSTRISEQVALWQHRTTLLSWYTADEPDGWVYPLNSTQLAYKQLKSLDPYHPVSLVLNCQNFYYPEYSAGADIIFQDAYPVSINATWSISWNTPCNETYGDCGCDNCVGELEDVSNRLDDIQNYQANIGPGSQGGLDKPTWSVVQAFGESQYWQRVPSAEEVEVMMMLSVNHNAKGITYWIFPSTDTVNAGSAALGKVLQNEPAIDFLFGTNAIKGLGNGLLDVSAWRVGEQMMIGIVNEEYVDSKAEVTILLPWNVVSMNQTLYGDSSWSVSESRLSKLGLSALEVDILVVNLKTDASSSIVHDGNMYRDEL</sequence>
<reference evidence="2" key="1">
    <citation type="submission" date="2020-10" db="EMBL/GenBank/DDBJ databases">
        <authorList>
            <person name="Kusch S."/>
        </authorList>
    </citation>
    <scope>NUCLEOTIDE SEQUENCE</scope>
    <source>
        <strain evidence="2">SwB9</strain>
    </source>
</reference>
<name>A0A8H2W0E1_9HELO</name>
<dbReference type="OrthoDB" id="2338662at2759"/>
<dbReference type="Gene3D" id="3.20.20.80">
    <property type="entry name" value="Glycosidases"/>
    <property type="match status" value="1"/>
</dbReference>
<dbReference type="AlphaFoldDB" id="A0A8H2W0E1"/>
<gene>
    <name evidence="2" type="ORF">SCLTRI_LOCUS7191</name>
</gene>
<evidence type="ECO:0000256" key="1">
    <source>
        <dbReference type="SAM" id="SignalP"/>
    </source>
</evidence>
<dbReference type="Proteomes" id="UP000624404">
    <property type="component" value="Unassembled WGS sequence"/>
</dbReference>
<keyword evidence="1" id="KW-0732">Signal</keyword>
<keyword evidence="3" id="KW-1185">Reference proteome</keyword>
<feature type="chain" id="PRO_5034851828" evidence="1">
    <location>
        <begin position="18"/>
        <end position="594"/>
    </location>
</feature>
<dbReference type="EMBL" id="CAJHIA010000026">
    <property type="protein sequence ID" value="CAD6447399.1"/>
    <property type="molecule type" value="Genomic_DNA"/>
</dbReference>
<proteinExistence type="predicted"/>
<feature type="signal peptide" evidence="1">
    <location>
        <begin position="1"/>
        <end position="17"/>
    </location>
</feature>
<comment type="caution">
    <text evidence="2">The sequence shown here is derived from an EMBL/GenBank/DDBJ whole genome shotgun (WGS) entry which is preliminary data.</text>
</comment>
<evidence type="ECO:0000313" key="2">
    <source>
        <dbReference type="EMBL" id="CAD6447399.1"/>
    </source>
</evidence>